<dbReference type="WBParaSite" id="JU765_v2.g3264.t1">
    <property type="protein sequence ID" value="JU765_v2.g3264.t1"/>
    <property type="gene ID" value="JU765_v2.g3264"/>
</dbReference>
<evidence type="ECO:0000313" key="2">
    <source>
        <dbReference type="WBParaSite" id="JU765_v2.g3264.t1"/>
    </source>
</evidence>
<name>A0AC34R4F0_9BILA</name>
<organism evidence="1 2">
    <name type="scientific">Panagrolaimus sp. JU765</name>
    <dbReference type="NCBI Taxonomy" id="591449"/>
    <lineage>
        <taxon>Eukaryota</taxon>
        <taxon>Metazoa</taxon>
        <taxon>Ecdysozoa</taxon>
        <taxon>Nematoda</taxon>
        <taxon>Chromadorea</taxon>
        <taxon>Rhabditida</taxon>
        <taxon>Tylenchina</taxon>
        <taxon>Panagrolaimomorpha</taxon>
        <taxon>Panagrolaimoidea</taxon>
        <taxon>Panagrolaimidae</taxon>
        <taxon>Panagrolaimus</taxon>
    </lineage>
</organism>
<proteinExistence type="predicted"/>
<sequence>MAKELKKLKSSEEKLAQLKSLLLKAEQSREKYKLRDTSSLLPLLSCDASNSSILSSQTSYLSLDSYIPSLASLSESNEQSSTSDKKISIPDVSSDINSNILPSKTSLPEIENPKQESSSHSQSAPSKLHSIIKVNGKVYEKCYRRGKGGSSYVYECRSDDLQCQVAVKIVDLEEVDYVVKEGYMNEVKLLQKLQGNNHIVKLYDFELQDDLLYVVMELGEVDFLTYLNSSDTLEPLFIKVFFLQMLRCVKAIHDEDIVHSDLKPANFLLVKGHVKLIDFGISSQIPLNMSYIIKDHQAGTINYMSPESFYDPERGIELRKAADVWSLGCILYLMVFKTAPYADYKDRTNAIINNYPISFDGCDDPKLIDLIQVCFFMMKKMGNFNIVW</sequence>
<evidence type="ECO:0000313" key="1">
    <source>
        <dbReference type="Proteomes" id="UP000887576"/>
    </source>
</evidence>
<protein>
    <submittedName>
        <fullName evidence="2">Protein kinase domain-containing protein</fullName>
    </submittedName>
</protein>
<accession>A0AC34R4F0</accession>
<dbReference type="Proteomes" id="UP000887576">
    <property type="component" value="Unplaced"/>
</dbReference>
<reference evidence="2" key="1">
    <citation type="submission" date="2022-11" db="UniProtKB">
        <authorList>
            <consortium name="WormBaseParasite"/>
        </authorList>
    </citation>
    <scope>IDENTIFICATION</scope>
</reference>